<dbReference type="Pfam" id="PF07596">
    <property type="entry name" value="SBP_bac_10"/>
    <property type="match status" value="1"/>
</dbReference>
<dbReference type="InterPro" id="IPR011453">
    <property type="entry name" value="DUF1559"/>
</dbReference>
<dbReference type="NCBIfam" id="TIGR02532">
    <property type="entry name" value="IV_pilin_GFxxxE"/>
    <property type="match status" value="1"/>
</dbReference>
<keyword evidence="3" id="KW-1185">Reference proteome</keyword>
<sequence>MPQTRRGFTLIELLVVIAIIAVLIALLLPAVQAAREAARRSQCVNNLKQLALGMHNYHDTQGSLPMGARTKYGAAAPPGANTGWNNDMTWYAGIGGTIEQQAWFNSHNFNMSYSDPSNMTGRKTKIATFACPSDGLREDEWTDATWSRIRSNYAANFGNTNYGQTMKVNIPFLGAPFGIGVSYGFKDLSDGTSTTLLLGEILTTLTTPGWGGPLSEVSIASGGNGFETWNTPNSANADEADRVCPAPQDLNGIKACIISAGTGTADATQNQSFALRSHHSGGVNAAMGDGSVRFFKDSISTTVWRALSTSRGSEVVSSDSY</sequence>
<evidence type="ECO:0000313" key="3">
    <source>
        <dbReference type="Proteomes" id="UP000010798"/>
    </source>
</evidence>
<dbReference type="PANTHER" id="PTHR30093">
    <property type="entry name" value="GENERAL SECRETION PATHWAY PROTEIN G"/>
    <property type="match status" value="1"/>
</dbReference>
<dbReference type="InterPro" id="IPR027558">
    <property type="entry name" value="Pre_pil_HX9DG_C"/>
</dbReference>
<dbReference type="RefSeq" id="WP_015247213.1">
    <property type="nucleotide sequence ID" value="NC_019892.1"/>
</dbReference>
<dbReference type="eggNOG" id="COG4968">
    <property type="taxonomic scope" value="Bacteria"/>
</dbReference>
<dbReference type="EMBL" id="CP003364">
    <property type="protein sequence ID" value="AGA28078.1"/>
    <property type="molecule type" value="Genomic_DNA"/>
</dbReference>
<reference evidence="2 3" key="1">
    <citation type="submission" date="2012-02" db="EMBL/GenBank/DDBJ databases">
        <title>Complete sequence of chromosome of Singulisphaera acidiphila DSM 18658.</title>
        <authorList>
            <consortium name="US DOE Joint Genome Institute (JGI-PGF)"/>
            <person name="Lucas S."/>
            <person name="Copeland A."/>
            <person name="Lapidus A."/>
            <person name="Glavina del Rio T."/>
            <person name="Dalin E."/>
            <person name="Tice H."/>
            <person name="Bruce D."/>
            <person name="Goodwin L."/>
            <person name="Pitluck S."/>
            <person name="Peters L."/>
            <person name="Ovchinnikova G."/>
            <person name="Chertkov O."/>
            <person name="Kyrpides N."/>
            <person name="Mavromatis K."/>
            <person name="Ivanova N."/>
            <person name="Brettin T."/>
            <person name="Detter J.C."/>
            <person name="Han C."/>
            <person name="Larimer F."/>
            <person name="Land M."/>
            <person name="Hauser L."/>
            <person name="Markowitz V."/>
            <person name="Cheng J.-F."/>
            <person name="Hugenholtz P."/>
            <person name="Woyke T."/>
            <person name="Wu D."/>
            <person name="Tindall B."/>
            <person name="Pomrenke H."/>
            <person name="Brambilla E."/>
            <person name="Klenk H.-P."/>
            <person name="Eisen J.A."/>
        </authorList>
    </citation>
    <scope>NUCLEOTIDE SEQUENCE [LARGE SCALE GENOMIC DNA]</scope>
    <source>
        <strain evidence="3">ATCC BAA-1392 / DSM 18658 / VKM B-2454 / MOB10</strain>
    </source>
</reference>
<proteinExistence type="predicted"/>
<dbReference type="SUPFAM" id="SSF54523">
    <property type="entry name" value="Pili subunits"/>
    <property type="match status" value="1"/>
</dbReference>
<dbReference type="InterPro" id="IPR045584">
    <property type="entry name" value="Pilin-like"/>
</dbReference>
<organism evidence="2 3">
    <name type="scientific">Singulisphaera acidiphila (strain ATCC BAA-1392 / DSM 18658 / VKM B-2454 / MOB10)</name>
    <dbReference type="NCBI Taxonomy" id="886293"/>
    <lineage>
        <taxon>Bacteria</taxon>
        <taxon>Pseudomonadati</taxon>
        <taxon>Planctomycetota</taxon>
        <taxon>Planctomycetia</taxon>
        <taxon>Isosphaerales</taxon>
        <taxon>Isosphaeraceae</taxon>
        <taxon>Singulisphaera</taxon>
    </lineage>
</organism>
<evidence type="ECO:0000259" key="1">
    <source>
        <dbReference type="Pfam" id="PF07596"/>
    </source>
</evidence>
<dbReference type="Pfam" id="PF07963">
    <property type="entry name" value="N_methyl"/>
    <property type="match status" value="1"/>
</dbReference>
<dbReference type="PANTHER" id="PTHR30093:SF2">
    <property type="entry name" value="TYPE II SECRETION SYSTEM PROTEIN H"/>
    <property type="match status" value="1"/>
</dbReference>
<feature type="domain" description="DUF1559" evidence="1">
    <location>
        <begin position="32"/>
        <end position="299"/>
    </location>
</feature>
<dbReference type="PROSITE" id="PS00409">
    <property type="entry name" value="PROKAR_NTER_METHYL"/>
    <property type="match status" value="1"/>
</dbReference>
<gene>
    <name evidence="2" type="ordered locus">Sinac_3846</name>
</gene>
<evidence type="ECO:0000313" key="2">
    <source>
        <dbReference type="EMBL" id="AGA28078.1"/>
    </source>
</evidence>
<name>L0DGY3_SINAD</name>
<dbReference type="KEGG" id="saci:Sinac_3846"/>
<dbReference type="InterPro" id="IPR012902">
    <property type="entry name" value="N_methyl_site"/>
</dbReference>
<dbReference type="HOGENOM" id="CLU_041661_0_0_0"/>
<protein>
    <submittedName>
        <fullName evidence="2">Prepilin-type N-terminal cleavage/methylation domain-containing protein</fullName>
    </submittedName>
</protein>
<dbReference type="Gene3D" id="3.30.700.10">
    <property type="entry name" value="Glycoprotein, Type 4 Pilin"/>
    <property type="match status" value="1"/>
</dbReference>
<dbReference type="AlphaFoldDB" id="L0DGY3"/>
<dbReference type="OrthoDB" id="263714at2"/>
<dbReference type="STRING" id="886293.Sinac_3846"/>
<dbReference type="NCBIfam" id="TIGR04294">
    <property type="entry name" value="pre_pil_HX9DG"/>
    <property type="match status" value="1"/>
</dbReference>
<dbReference type="Proteomes" id="UP000010798">
    <property type="component" value="Chromosome"/>
</dbReference>
<accession>L0DGY3</accession>